<dbReference type="PANTHER" id="PTHR30069">
    <property type="entry name" value="TONB-DEPENDENT OUTER MEMBRANE RECEPTOR"/>
    <property type="match status" value="1"/>
</dbReference>
<evidence type="ECO:0000256" key="10">
    <source>
        <dbReference type="PROSITE-ProRule" id="PRU01360"/>
    </source>
</evidence>
<dbReference type="GO" id="GO:0044718">
    <property type="term" value="P:siderophore transmembrane transport"/>
    <property type="evidence" value="ECO:0007669"/>
    <property type="project" value="TreeGrafter"/>
</dbReference>
<dbReference type="PANTHER" id="PTHR30069:SF29">
    <property type="entry name" value="HEMOGLOBIN AND HEMOGLOBIN-HAPTOGLOBIN-BINDING PROTEIN 1-RELATED"/>
    <property type="match status" value="1"/>
</dbReference>
<keyword evidence="6 11" id="KW-0798">TonB box</keyword>
<feature type="chain" id="PRO_5013773561" description="TonB-dependent receptor" evidence="12">
    <location>
        <begin position="23"/>
        <end position="814"/>
    </location>
</feature>
<dbReference type="InterPro" id="IPR000531">
    <property type="entry name" value="Beta-barrel_TonB"/>
</dbReference>
<organism evidence="15 16">
    <name type="scientific">Neolewinella marina</name>
    <dbReference type="NCBI Taxonomy" id="438751"/>
    <lineage>
        <taxon>Bacteria</taxon>
        <taxon>Pseudomonadati</taxon>
        <taxon>Bacteroidota</taxon>
        <taxon>Saprospiria</taxon>
        <taxon>Saprospirales</taxon>
        <taxon>Lewinellaceae</taxon>
        <taxon>Neolewinella</taxon>
    </lineage>
</organism>
<dbReference type="Pfam" id="PF07715">
    <property type="entry name" value="Plug"/>
    <property type="match status" value="1"/>
</dbReference>
<feature type="domain" description="TonB-dependent receptor plug" evidence="14">
    <location>
        <begin position="117"/>
        <end position="223"/>
    </location>
</feature>
<dbReference type="Proteomes" id="UP000226437">
    <property type="component" value="Unassembled WGS sequence"/>
</dbReference>
<evidence type="ECO:0000256" key="4">
    <source>
        <dbReference type="ARBA" id="ARBA00022692"/>
    </source>
</evidence>
<evidence type="ECO:0000256" key="12">
    <source>
        <dbReference type="SAM" id="SignalP"/>
    </source>
</evidence>
<proteinExistence type="inferred from homology"/>
<dbReference type="InterPro" id="IPR037066">
    <property type="entry name" value="Plug_dom_sf"/>
</dbReference>
<evidence type="ECO:0000256" key="7">
    <source>
        <dbReference type="ARBA" id="ARBA00023136"/>
    </source>
</evidence>
<dbReference type="RefSeq" id="WP_099105409.1">
    <property type="nucleotide sequence ID" value="NZ_JAATJF010000001.1"/>
</dbReference>
<dbReference type="InterPro" id="IPR012910">
    <property type="entry name" value="Plug_dom"/>
</dbReference>
<protein>
    <recommendedName>
        <fullName evidence="17">TonB-dependent receptor</fullName>
    </recommendedName>
</protein>
<keyword evidence="3 10" id="KW-1134">Transmembrane beta strand</keyword>
<dbReference type="SUPFAM" id="SSF49464">
    <property type="entry name" value="Carboxypeptidase regulatory domain-like"/>
    <property type="match status" value="1"/>
</dbReference>
<dbReference type="OrthoDB" id="9764669at2"/>
<dbReference type="InterPro" id="IPR008969">
    <property type="entry name" value="CarboxyPept-like_regulatory"/>
</dbReference>
<dbReference type="GO" id="GO:0015344">
    <property type="term" value="F:siderophore uptake transmembrane transporter activity"/>
    <property type="evidence" value="ECO:0007669"/>
    <property type="project" value="TreeGrafter"/>
</dbReference>
<accession>A0A2G0CKC5</accession>
<keyword evidence="8" id="KW-0675">Receptor</keyword>
<feature type="signal peptide" evidence="12">
    <location>
        <begin position="1"/>
        <end position="22"/>
    </location>
</feature>
<keyword evidence="9 10" id="KW-0998">Cell outer membrane</keyword>
<dbReference type="PROSITE" id="PS52016">
    <property type="entry name" value="TONB_DEPENDENT_REC_3"/>
    <property type="match status" value="1"/>
</dbReference>
<evidence type="ECO:0000259" key="14">
    <source>
        <dbReference type="Pfam" id="PF07715"/>
    </source>
</evidence>
<evidence type="ECO:0000256" key="1">
    <source>
        <dbReference type="ARBA" id="ARBA00004571"/>
    </source>
</evidence>
<evidence type="ECO:0000256" key="5">
    <source>
        <dbReference type="ARBA" id="ARBA00022729"/>
    </source>
</evidence>
<keyword evidence="5 12" id="KW-0732">Signal</keyword>
<evidence type="ECO:0000259" key="13">
    <source>
        <dbReference type="Pfam" id="PF00593"/>
    </source>
</evidence>
<keyword evidence="2 10" id="KW-0813">Transport</keyword>
<dbReference type="SUPFAM" id="SSF56935">
    <property type="entry name" value="Porins"/>
    <property type="match status" value="1"/>
</dbReference>
<comment type="subcellular location">
    <subcellularLocation>
        <location evidence="1 10">Cell outer membrane</location>
        <topology evidence="1 10">Multi-pass membrane protein</topology>
    </subcellularLocation>
</comment>
<feature type="domain" description="TonB-dependent receptor-like beta-barrel" evidence="13">
    <location>
        <begin position="276"/>
        <end position="786"/>
    </location>
</feature>
<dbReference type="InterPro" id="IPR039426">
    <property type="entry name" value="TonB-dep_rcpt-like"/>
</dbReference>
<dbReference type="GO" id="GO:0009279">
    <property type="term" value="C:cell outer membrane"/>
    <property type="evidence" value="ECO:0007669"/>
    <property type="project" value="UniProtKB-SubCell"/>
</dbReference>
<sequence length="814" mass="89235">MRLSPVILGLLLALLFSSSLTAQTTLRVTDEAGEPLVGASVVRLPDSYVGLTDRQGEVLVSMGAGDTLEVSFLGYQTTLLAGTRVQGPTATVQLPAHPQGISLNIATVVGRRDETAADLPYQIQTISDEERRRVQSLTTADALSSLSGVYVQKSQLGAGSPVLRGFEANRVLLVVDGVRMNNAIYRNGHLQNAITVDPNALERIEVIYGAGALAYGSDALGGVVHFRTRQPRFRDGGGTSGYTTANLSSAAYAANLAGSVEYGGQHWAGVTNISFTRFGDLRAGGNRPANYGDFGLRNEYVVGDEVVTNDNPNRQVGSGYAQYNVLQKFRFRLRDQLELSTNLQFSTTGDVPRYDALAERRNGQLRWARWDYGPQTRALGSLRLDNRRATGLYDVATYLVAHQYVEEDRIQRRLGSPVTIQNLEDVGATTLQVDFAKGLSGRTDLRYGLDARYDRVTSTATPAEEATRYPSGGSSLLGGGAYVDLSHDLDSFWQLRGGIRYGYQQLRATFGAQDPIAWPADYLDGIVNPSDALTGALGLQYRRAGNQLRLLFAQGFRAPNVDDFAKFREQSGRVQVPNPDLGPERSNTLEAGYALTEGPLRLEFTAYATLLSDAVIRSTATLPDGLPYFVSRGDTLFVDTNVNAEKAWIYGFDAAFAWRLARRWELHSDVHWLRGRRRQLAPDGAYLTLPQDHIPPAYGRTGLRYLSGRWDAELRVNFQVRKQLDDYAVNGIEGSAQDGYTFELVGSADNPELTPFGEGTPGWWTLNGYANYRASERLALQLKVENALDRFYQPFASGIAAPGIDVGVGATWRW</sequence>
<dbReference type="Gene3D" id="2.170.130.10">
    <property type="entry name" value="TonB-dependent receptor, plug domain"/>
    <property type="match status" value="1"/>
</dbReference>
<comment type="caution">
    <text evidence="15">The sequence shown here is derived from an EMBL/GenBank/DDBJ whole genome shotgun (WGS) entry which is preliminary data.</text>
</comment>
<evidence type="ECO:0000256" key="9">
    <source>
        <dbReference type="ARBA" id="ARBA00023237"/>
    </source>
</evidence>
<keyword evidence="7 10" id="KW-0472">Membrane</keyword>
<evidence type="ECO:0000256" key="3">
    <source>
        <dbReference type="ARBA" id="ARBA00022452"/>
    </source>
</evidence>
<evidence type="ECO:0000313" key="16">
    <source>
        <dbReference type="Proteomes" id="UP000226437"/>
    </source>
</evidence>
<dbReference type="EMBL" id="PDLO01000001">
    <property type="protein sequence ID" value="PHL00430.1"/>
    <property type="molecule type" value="Genomic_DNA"/>
</dbReference>
<dbReference type="Pfam" id="PF00593">
    <property type="entry name" value="TonB_dep_Rec_b-barrel"/>
    <property type="match status" value="1"/>
</dbReference>
<gene>
    <name evidence="15" type="ORF">CGL56_05190</name>
</gene>
<reference evidence="15 16" key="1">
    <citation type="submission" date="2017-10" db="EMBL/GenBank/DDBJ databases">
        <title>The draft genome sequence of Lewinella marina KCTC 32374.</title>
        <authorList>
            <person name="Wang K."/>
        </authorList>
    </citation>
    <scope>NUCLEOTIDE SEQUENCE [LARGE SCALE GENOMIC DNA]</scope>
    <source>
        <strain evidence="15 16">MKG-38</strain>
    </source>
</reference>
<name>A0A2G0CKC5_9BACT</name>
<keyword evidence="4 10" id="KW-0812">Transmembrane</keyword>
<evidence type="ECO:0000256" key="11">
    <source>
        <dbReference type="RuleBase" id="RU003357"/>
    </source>
</evidence>
<dbReference type="InterPro" id="IPR036942">
    <property type="entry name" value="Beta-barrel_TonB_sf"/>
</dbReference>
<evidence type="ECO:0000256" key="2">
    <source>
        <dbReference type="ARBA" id="ARBA00022448"/>
    </source>
</evidence>
<keyword evidence="16" id="KW-1185">Reference proteome</keyword>
<dbReference type="Gene3D" id="2.40.170.20">
    <property type="entry name" value="TonB-dependent receptor, beta-barrel domain"/>
    <property type="match status" value="1"/>
</dbReference>
<evidence type="ECO:0000256" key="6">
    <source>
        <dbReference type="ARBA" id="ARBA00023077"/>
    </source>
</evidence>
<evidence type="ECO:0008006" key="17">
    <source>
        <dbReference type="Google" id="ProtNLM"/>
    </source>
</evidence>
<evidence type="ECO:0000256" key="8">
    <source>
        <dbReference type="ARBA" id="ARBA00023170"/>
    </source>
</evidence>
<comment type="similarity">
    <text evidence="10 11">Belongs to the TonB-dependent receptor family.</text>
</comment>
<dbReference type="AlphaFoldDB" id="A0A2G0CKC5"/>
<evidence type="ECO:0000313" key="15">
    <source>
        <dbReference type="EMBL" id="PHL00430.1"/>
    </source>
</evidence>